<dbReference type="InterPro" id="IPR053008">
    <property type="entry name" value="Phomopsin_biosynth_assoc"/>
</dbReference>
<protein>
    <submittedName>
        <fullName evidence="3">Uncharacterized protein</fullName>
    </submittedName>
</protein>
<gene>
    <name evidence="3" type="ORF">LY89DRAFT_753870</name>
</gene>
<evidence type="ECO:0000313" key="3">
    <source>
        <dbReference type="EMBL" id="KUJ13265.1"/>
    </source>
</evidence>
<dbReference type="RefSeq" id="XP_018067620.1">
    <property type="nucleotide sequence ID" value="XM_018221299.1"/>
</dbReference>
<keyword evidence="2" id="KW-0812">Transmembrane</keyword>
<dbReference type="STRING" id="149040.A0A194WZ93"/>
<dbReference type="PANTHER" id="PTHR35896">
    <property type="entry name" value="IG-LIKE DOMAIN-CONTAINING PROTEIN"/>
    <property type="match status" value="1"/>
</dbReference>
<dbReference type="OrthoDB" id="3501153at2759"/>
<name>A0A194WZ93_MOLSC</name>
<organism evidence="3 4">
    <name type="scientific">Mollisia scopiformis</name>
    <name type="common">Conifer needle endophyte fungus</name>
    <name type="synonym">Phialocephala scopiformis</name>
    <dbReference type="NCBI Taxonomy" id="149040"/>
    <lineage>
        <taxon>Eukaryota</taxon>
        <taxon>Fungi</taxon>
        <taxon>Dikarya</taxon>
        <taxon>Ascomycota</taxon>
        <taxon>Pezizomycotina</taxon>
        <taxon>Leotiomycetes</taxon>
        <taxon>Helotiales</taxon>
        <taxon>Mollisiaceae</taxon>
        <taxon>Mollisia</taxon>
    </lineage>
</organism>
<dbReference type="AlphaFoldDB" id="A0A194WZ93"/>
<evidence type="ECO:0000256" key="1">
    <source>
        <dbReference type="SAM" id="MobiDB-lite"/>
    </source>
</evidence>
<accession>A0A194WZ93</accession>
<evidence type="ECO:0000256" key="2">
    <source>
        <dbReference type="SAM" id="Phobius"/>
    </source>
</evidence>
<dbReference type="EMBL" id="KQ947422">
    <property type="protein sequence ID" value="KUJ13265.1"/>
    <property type="molecule type" value="Genomic_DNA"/>
</dbReference>
<keyword evidence="2" id="KW-0472">Membrane</keyword>
<sequence>MMALKQAEAPSGLQDSLRGGYKKLNSDEEGDDQHHASQLRFQSRSHKTHHFHVLAVFILLITSSIFITIFFLNKGNHVEYHNLRPLSDSANPDISFSEWSNCGQTALEALDKGCVFDLMLSTWIHESCYDDEMMNRYLLEGNHTYFHDEDMVYEMPEEEARRGEYKTLWTDGEFHLRHCVYLMDMQLRSYKTGRPIEVSIYDFEHTQHCVNMTLWHDRDGKKTKIHALHGRCGFPKKR</sequence>
<evidence type="ECO:0000313" key="4">
    <source>
        <dbReference type="Proteomes" id="UP000070700"/>
    </source>
</evidence>
<dbReference type="InParanoid" id="A0A194WZ93"/>
<dbReference type="PANTHER" id="PTHR35896:SF3">
    <property type="entry name" value="MAJOR FACILITATOR SUPERFAMILY TRANSPORTER"/>
    <property type="match status" value="1"/>
</dbReference>
<proteinExistence type="predicted"/>
<dbReference type="KEGG" id="psco:LY89DRAFT_753870"/>
<feature type="transmembrane region" description="Helical" evidence="2">
    <location>
        <begin position="51"/>
        <end position="72"/>
    </location>
</feature>
<dbReference type="GeneID" id="28831025"/>
<keyword evidence="4" id="KW-1185">Reference proteome</keyword>
<feature type="region of interest" description="Disordered" evidence="1">
    <location>
        <begin position="1"/>
        <end position="39"/>
    </location>
</feature>
<reference evidence="3 4" key="1">
    <citation type="submission" date="2015-10" db="EMBL/GenBank/DDBJ databases">
        <title>Full genome of DAOMC 229536 Phialocephala scopiformis, a fungal endophyte of spruce producing the potent anti-insectan compound rugulosin.</title>
        <authorList>
            <consortium name="DOE Joint Genome Institute"/>
            <person name="Walker A.K."/>
            <person name="Frasz S.L."/>
            <person name="Seifert K.A."/>
            <person name="Miller J.D."/>
            <person name="Mondo S.J."/>
            <person name="Labutti K."/>
            <person name="Lipzen A."/>
            <person name="Dockter R."/>
            <person name="Kennedy M."/>
            <person name="Grigoriev I.V."/>
            <person name="Spatafora J.W."/>
        </authorList>
    </citation>
    <scope>NUCLEOTIDE SEQUENCE [LARGE SCALE GENOMIC DNA]</scope>
    <source>
        <strain evidence="3 4">CBS 120377</strain>
    </source>
</reference>
<dbReference type="Proteomes" id="UP000070700">
    <property type="component" value="Unassembled WGS sequence"/>
</dbReference>
<keyword evidence="2" id="KW-1133">Transmembrane helix</keyword>